<dbReference type="AlphaFoldDB" id="A0A8B7PD39"/>
<name>A0A8B7PD39_HYAAZ</name>
<dbReference type="PANTHER" id="PTHR16022">
    <property type="entry name" value="WD REPEAT DOMAIN 60"/>
    <property type="match status" value="1"/>
</dbReference>
<feature type="region of interest" description="Disordered" evidence="1">
    <location>
        <begin position="1"/>
        <end position="289"/>
    </location>
</feature>
<organism evidence="2 3">
    <name type="scientific">Hyalella azteca</name>
    <name type="common">Amphipod</name>
    <dbReference type="NCBI Taxonomy" id="294128"/>
    <lineage>
        <taxon>Eukaryota</taxon>
        <taxon>Metazoa</taxon>
        <taxon>Ecdysozoa</taxon>
        <taxon>Arthropoda</taxon>
        <taxon>Crustacea</taxon>
        <taxon>Multicrustacea</taxon>
        <taxon>Malacostraca</taxon>
        <taxon>Eumalacostraca</taxon>
        <taxon>Peracarida</taxon>
        <taxon>Amphipoda</taxon>
        <taxon>Senticaudata</taxon>
        <taxon>Talitrida</taxon>
        <taxon>Talitroidea</taxon>
        <taxon>Hyalellidae</taxon>
        <taxon>Hyalella</taxon>
    </lineage>
</organism>
<dbReference type="GO" id="GO:0005929">
    <property type="term" value="C:cilium"/>
    <property type="evidence" value="ECO:0007669"/>
    <property type="project" value="GOC"/>
</dbReference>
<keyword evidence="2" id="KW-1185">Reference proteome</keyword>
<evidence type="ECO:0000313" key="2">
    <source>
        <dbReference type="Proteomes" id="UP000694843"/>
    </source>
</evidence>
<dbReference type="Gene3D" id="2.130.10.10">
    <property type="entry name" value="YVTN repeat-like/Quinoprotein amine dehydrogenase"/>
    <property type="match status" value="2"/>
</dbReference>
<dbReference type="OMA" id="AMERIPM"/>
<dbReference type="Pfam" id="PF00400">
    <property type="entry name" value="WD40"/>
    <property type="match status" value="1"/>
</dbReference>
<evidence type="ECO:0000313" key="3">
    <source>
        <dbReference type="RefSeq" id="XP_018024059.1"/>
    </source>
</evidence>
<dbReference type="PANTHER" id="PTHR16022:SF0">
    <property type="entry name" value="CYTOPLASMIC DYNEIN 2 INTERMEDIATE CHAIN 1"/>
    <property type="match status" value="1"/>
</dbReference>
<dbReference type="Proteomes" id="UP000694843">
    <property type="component" value="Unplaced"/>
</dbReference>
<dbReference type="InterPro" id="IPR042505">
    <property type="entry name" value="DYNC2I1"/>
</dbReference>
<feature type="compositionally biased region" description="Polar residues" evidence="1">
    <location>
        <begin position="130"/>
        <end position="140"/>
    </location>
</feature>
<dbReference type="KEGG" id="hazt:108679841"/>
<dbReference type="GeneID" id="108679841"/>
<dbReference type="OrthoDB" id="2162425at2759"/>
<dbReference type="GO" id="GO:0042073">
    <property type="term" value="P:intraciliary transport"/>
    <property type="evidence" value="ECO:0007669"/>
    <property type="project" value="InterPro"/>
</dbReference>
<gene>
    <name evidence="3" type="primary">LOC108679841</name>
</gene>
<dbReference type="SMART" id="SM00320">
    <property type="entry name" value="WD40"/>
    <property type="match status" value="3"/>
</dbReference>
<feature type="compositionally biased region" description="Acidic residues" evidence="1">
    <location>
        <begin position="377"/>
        <end position="439"/>
    </location>
</feature>
<dbReference type="RefSeq" id="XP_018024059.1">
    <property type="nucleotide sequence ID" value="XM_018168570.2"/>
</dbReference>
<dbReference type="GO" id="GO:0005868">
    <property type="term" value="C:cytoplasmic dynein complex"/>
    <property type="evidence" value="ECO:0007669"/>
    <property type="project" value="InterPro"/>
</dbReference>
<dbReference type="InterPro" id="IPR015943">
    <property type="entry name" value="WD40/YVTN_repeat-like_dom_sf"/>
</dbReference>
<proteinExistence type="predicted"/>
<feature type="compositionally biased region" description="Basic and acidic residues" evidence="1">
    <location>
        <begin position="181"/>
        <end position="236"/>
    </location>
</feature>
<feature type="compositionally biased region" description="Low complexity" evidence="1">
    <location>
        <begin position="110"/>
        <end position="122"/>
    </location>
</feature>
<feature type="compositionally biased region" description="Basic and acidic residues" evidence="1">
    <location>
        <begin position="157"/>
        <end position="171"/>
    </location>
</feature>
<protein>
    <submittedName>
        <fullName evidence="3">Cytoplasmic dynein 2 intermediate chain 1 isoform X1</fullName>
    </submittedName>
</protein>
<reference evidence="3" key="1">
    <citation type="submission" date="2025-08" db="UniProtKB">
        <authorList>
            <consortium name="RefSeq"/>
        </authorList>
    </citation>
    <scope>IDENTIFICATION</scope>
    <source>
        <tissue evidence="3">Whole organism</tissue>
    </source>
</reference>
<feature type="region of interest" description="Disordered" evidence="1">
    <location>
        <begin position="324"/>
        <end position="439"/>
    </location>
</feature>
<dbReference type="InterPro" id="IPR036322">
    <property type="entry name" value="WD40_repeat_dom_sf"/>
</dbReference>
<feature type="compositionally biased region" description="Low complexity" evidence="1">
    <location>
        <begin position="84"/>
        <end position="99"/>
    </location>
</feature>
<dbReference type="SUPFAM" id="SSF50978">
    <property type="entry name" value="WD40 repeat-like"/>
    <property type="match status" value="1"/>
</dbReference>
<feature type="region of interest" description="Disordered" evidence="1">
    <location>
        <begin position="843"/>
        <end position="888"/>
    </location>
</feature>
<dbReference type="GO" id="GO:0045503">
    <property type="term" value="F:dynein light chain binding"/>
    <property type="evidence" value="ECO:0007669"/>
    <property type="project" value="InterPro"/>
</dbReference>
<dbReference type="GO" id="GO:0045504">
    <property type="term" value="F:dynein heavy chain binding"/>
    <property type="evidence" value="ECO:0007669"/>
    <property type="project" value="InterPro"/>
</dbReference>
<dbReference type="InterPro" id="IPR001680">
    <property type="entry name" value="WD40_rpt"/>
</dbReference>
<accession>A0A8B7PD39</accession>
<feature type="compositionally biased region" description="Basic and acidic residues" evidence="1">
    <location>
        <begin position="1"/>
        <end position="57"/>
    </location>
</feature>
<feature type="compositionally biased region" description="Basic and acidic residues" evidence="1">
    <location>
        <begin position="843"/>
        <end position="854"/>
    </location>
</feature>
<sequence>MPELEKSRSSRTKRDSSKSRDAESKASKPRKSSEVKPSKTSRSKSENKPVAEEKEPYTKPSPRTLRKSSSENAKIDLKSKPPNTTITKIKSSKTSSDGSSKTRSDGKAFSSSSKGVSKSTKASSRDGRQSMESTASSRLTSKSRDSTLSKAAPPTGTKEESKRRTSRDPESSSRSTSKTSSSDKTKDPRRSEGKSRSERSRDLKEDPVKLKPGRGERDRGSRATNGRRESKGDTRLSRVTAPLAVSVVEDESVEPPAVTVPETGEADLSMDTHESGIYVSSPRVMSREDSIEEEVEGSISSKFVEVGDAEEVDEMIAVIEEEPAAAELSEDSGINGNDGSPGHRGRPQQCTREEPVIVELADDQRPSTSKDALLVADNEEDPYGEDDFEDYESDFEADEDDDIEEKEDDGTVDVIEDEDDDSMVDDEGDGGALTTDDEEEAHRIEEGVIKAPQPQDDPATADILRNAILQSMRPDEPEDPSDPSRPKTSKSFVNFAKLKEKHVVNQTAQVNRGLTLLSMISLDTVSVDLLTMQPINYDAFISSFGLTNTKQASTQTNEDSLSQETQTDVIGTLSKWTQRPISVNVSNLTQPPTPQDYLGVGGETVEFSNEIDSFASSASSNVGRLTKFLGAASQVVLSLLEEESVYLSSSSYEGGSLGHGRGGGGFSNHGVLFGGNASDKTHSFGAFLATSAVTCILFSSSDSSVVATGHGFGSEIIGTKDTETDYGMSEQSHSGLVLVWSVHEPSQPKHILRCNSTPKALAFSPGRPLLVMAGLSDSTLAVWDLKEPAHLHPNMTLDEDMNLVHVQVSESDGNELRRPSDVAKSQLTWRCRVPSFITACSESERATLRNRDPEEPPSSPAGTKNAPGKSRKPKATDSASATTSGTEDGFMSSPIICLQTVDVQYESQQTVESNAFQVVSLSACGELVWWVVFQTRDRMAFTDEGEVVAVSAHMGASPWSKIMVNQAFRYSVLSSVSADLYSRLGCTDCKLSASDANTLYVSTTSGAVRHINRLHQRTQPQAFLAEMEPTCSSTCVCVCPHLPSYLLVGCSDGTVRLHSLTSSRPLTTWPSPDVVNPQPVVNITWSYERPCVFYVHELQRVHVWDLSAGDMTPVATLDTEVVLGEQGPMVFSLAPSRLFNRPVVNAMFGSRSGRLILRQLENEFLNETPDKKAIELERFEFYATII</sequence>
<evidence type="ECO:0000256" key="1">
    <source>
        <dbReference type="SAM" id="MobiDB-lite"/>
    </source>
</evidence>